<dbReference type="EMBL" id="JABXWT010000035">
    <property type="protein sequence ID" value="NVO58598.1"/>
    <property type="molecule type" value="Genomic_DNA"/>
</dbReference>
<keyword evidence="6" id="KW-1185">Reference proteome</keyword>
<evidence type="ECO:0000259" key="4">
    <source>
        <dbReference type="PROSITE" id="PS50893"/>
    </source>
</evidence>
<organism evidence="5 6">
    <name type="scientific">Ruegeria haliotis</name>
    <dbReference type="NCBI Taxonomy" id="2747601"/>
    <lineage>
        <taxon>Bacteria</taxon>
        <taxon>Pseudomonadati</taxon>
        <taxon>Pseudomonadota</taxon>
        <taxon>Alphaproteobacteria</taxon>
        <taxon>Rhodobacterales</taxon>
        <taxon>Roseobacteraceae</taxon>
        <taxon>Ruegeria</taxon>
    </lineage>
</organism>
<gene>
    <name evidence="5" type="ORF">HW561_22730</name>
</gene>
<evidence type="ECO:0000256" key="3">
    <source>
        <dbReference type="ARBA" id="ARBA00022840"/>
    </source>
</evidence>
<name>A0ABX2PWL7_9RHOB</name>
<evidence type="ECO:0000313" key="5">
    <source>
        <dbReference type="EMBL" id="NVO58598.1"/>
    </source>
</evidence>
<dbReference type="InterPro" id="IPR003439">
    <property type="entry name" value="ABC_transporter-like_ATP-bd"/>
</dbReference>
<dbReference type="PROSITE" id="PS50893">
    <property type="entry name" value="ABC_TRANSPORTER_2"/>
    <property type="match status" value="1"/>
</dbReference>
<reference evidence="5 6" key="1">
    <citation type="submission" date="2020-06" db="EMBL/GenBank/DDBJ databases">
        <authorList>
            <person name="Cao W.R."/>
        </authorList>
    </citation>
    <scope>NUCLEOTIDE SEQUENCE [LARGE SCALE GENOMIC DNA]</scope>
    <source>
        <strain evidence="5 6">B1Z28</strain>
    </source>
</reference>
<accession>A0ABX2PWL7</accession>
<dbReference type="Pfam" id="PF00005">
    <property type="entry name" value="ABC_tran"/>
    <property type="match status" value="1"/>
</dbReference>
<dbReference type="PANTHER" id="PTHR45772">
    <property type="entry name" value="CONSERVED COMPONENT OF ABC TRANSPORTER FOR NATURAL AMINO ACIDS-RELATED"/>
    <property type="match status" value="1"/>
</dbReference>
<dbReference type="CDD" id="cd03219">
    <property type="entry name" value="ABC_Mj1267_LivG_branched"/>
    <property type="match status" value="1"/>
</dbReference>
<evidence type="ECO:0000256" key="2">
    <source>
        <dbReference type="ARBA" id="ARBA00022741"/>
    </source>
</evidence>
<dbReference type="SMART" id="SM00382">
    <property type="entry name" value="AAA"/>
    <property type="match status" value="1"/>
</dbReference>
<evidence type="ECO:0000256" key="1">
    <source>
        <dbReference type="ARBA" id="ARBA00022448"/>
    </source>
</evidence>
<keyword evidence="3 5" id="KW-0067">ATP-binding</keyword>
<dbReference type="PROSITE" id="PS00211">
    <property type="entry name" value="ABC_TRANSPORTER_1"/>
    <property type="match status" value="1"/>
</dbReference>
<keyword evidence="1" id="KW-0813">Transport</keyword>
<dbReference type="PANTHER" id="PTHR45772:SF9">
    <property type="entry name" value="CONSERVED COMPONENT OF ABC TRANSPORTER FOR NATURAL AMINO ACIDS"/>
    <property type="match status" value="1"/>
</dbReference>
<protein>
    <submittedName>
        <fullName evidence="5">ABC transporter ATP-binding protein</fullName>
    </submittedName>
</protein>
<dbReference type="Gene3D" id="3.40.50.300">
    <property type="entry name" value="P-loop containing nucleotide triphosphate hydrolases"/>
    <property type="match status" value="1"/>
</dbReference>
<keyword evidence="2" id="KW-0547">Nucleotide-binding</keyword>
<dbReference type="SUPFAM" id="SSF52540">
    <property type="entry name" value="P-loop containing nucleoside triphosphate hydrolases"/>
    <property type="match status" value="1"/>
</dbReference>
<evidence type="ECO:0000313" key="6">
    <source>
        <dbReference type="Proteomes" id="UP000630805"/>
    </source>
</evidence>
<dbReference type="InterPro" id="IPR051120">
    <property type="entry name" value="ABC_AA/LPS_Transport"/>
</dbReference>
<dbReference type="GO" id="GO:0005524">
    <property type="term" value="F:ATP binding"/>
    <property type="evidence" value="ECO:0007669"/>
    <property type="project" value="UniProtKB-KW"/>
</dbReference>
<dbReference type="InterPro" id="IPR017871">
    <property type="entry name" value="ABC_transporter-like_CS"/>
</dbReference>
<comment type="caution">
    <text evidence="5">The sequence shown here is derived from an EMBL/GenBank/DDBJ whole genome shotgun (WGS) entry which is preliminary data.</text>
</comment>
<dbReference type="Proteomes" id="UP000630805">
    <property type="component" value="Unassembled WGS sequence"/>
</dbReference>
<dbReference type="InterPro" id="IPR003593">
    <property type="entry name" value="AAA+_ATPase"/>
</dbReference>
<dbReference type="RefSeq" id="WP_176867639.1">
    <property type="nucleotide sequence ID" value="NZ_JABXWT010000035.1"/>
</dbReference>
<dbReference type="InterPro" id="IPR027417">
    <property type="entry name" value="P-loop_NTPase"/>
</dbReference>
<sequence>MLKISDLTKKFGAFQALNVGQIDIPRGQVTGIVGPNGAGKTTLFNTVGGAFRPDTGQVMLDGTDITGLPPHKLAEQGLVRTFQISRDLGALTILENLLLARPGQLGESITASLFSRARIRAEEENAVEQARTLLERVDLWRLADQSAANLSGGQKKLLEVLRAMMLSPKVILLDEPAAGVAPTMEGVLADFILSLKAEGVTFAIVEHDMEMIERLCDSVYVMTEGREMMHGSFHEVTSDPRVLEAYLGSMV</sequence>
<proteinExistence type="predicted"/>
<feature type="domain" description="ABC transporter" evidence="4">
    <location>
        <begin position="2"/>
        <end position="249"/>
    </location>
</feature>